<gene>
    <name evidence="7" type="ORF">EC844_11495</name>
</gene>
<dbReference type="Pfam" id="PF25917">
    <property type="entry name" value="BSH_RND"/>
    <property type="match status" value="1"/>
</dbReference>
<comment type="caution">
    <text evidence="7">The sequence shown here is derived from an EMBL/GenBank/DDBJ whole genome shotgun (WGS) entry which is preliminary data.</text>
</comment>
<dbReference type="SUPFAM" id="SSF111369">
    <property type="entry name" value="HlyD-like secretion proteins"/>
    <property type="match status" value="3"/>
</dbReference>
<dbReference type="OrthoDB" id="9811754at2"/>
<feature type="domain" description="CusB-like beta-barrel" evidence="6">
    <location>
        <begin position="282"/>
        <end position="324"/>
    </location>
</feature>
<dbReference type="PRINTS" id="PR01490">
    <property type="entry name" value="RTXTOXIND"/>
</dbReference>
<keyword evidence="4" id="KW-0812">Transmembrane</keyword>
<evidence type="ECO:0000256" key="4">
    <source>
        <dbReference type="SAM" id="Phobius"/>
    </source>
</evidence>
<evidence type="ECO:0000313" key="7">
    <source>
        <dbReference type="EMBL" id="TCM65849.1"/>
    </source>
</evidence>
<dbReference type="Gene3D" id="1.10.287.470">
    <property type="entry name" value="Helix hairpin bin"/>
    <property type="match status" value="2"/>
</dbReference>
<dbReference type="PANTHER" id="PTHR30386:SF24">
    <property type="entry name" value="MULTIDRUG RESISTANCE EFFLUX PUMP"/>
    <property type="match status" value="1"/>
</dbReference>
<dbReference type="Pfam" id="PF25954">
    <property type="entry name" value="Beta-barrel_RND_2"/>
    <property type="match status" value="1"/>
</dbReference>
<keyword evidence="4" id="KW-0472">Membrane</keyword>
<comment type="similarity">
    <text evidence="1">Belongs to the membrane fusion protein (MFP) (TC 8.A.1) family.</text>
</comment>
<feature type="compositionally biased region" description="Low complexity" evidence="3">
    <location>
        <begin position="1"/>
        <end position="15"/>
    </location>
</feature>
<dbReference type="InterPro" id="IPR058792">
    <property type="entry name" value="Beta-barrel_RND_2"/>
</dbReference>
<dbReference type="InterPro" id="IPR050739">
    <property type="entry name" value="MFP"/>
</dbReference>
<protein>
    <submittedName>
        <fullName evidence="7">Multidrug resistance efflux pump</fullName>
    </submittedName>
</protein>
<evidence type="ECO:0000259" key="6">
    <source>
        <dbReference type="Pfam" id="PF25954"/>
    </source>
</evidence>
<feature type="coiled-coil region" evidence="2">
    <location>
        <begin position="142"/>
        <end position="176"/>
    </location>
</feature>
<keyword evidence="4" id="KW-1133">Transmembrane helix</keyword>
<dbReference type="PANTHER" id="PTHR30386">
    <property type="entry name" value="MEMBRANE FUSION SUBUNIT OF EMRAB-TOLC MULTIDRUG EFFLUX PUMP"/>
    <property type="match status" value="1"/>
</dbReference>
<dbReference type="Gene3D" id="2.40.30.170">
    <property type="match status" value="1"/>
</dbReference>
<dbReference type="InterPro" id="IPR058625">
    <property type="entry name" value="MdtA-like_BSH"/>
</dbReference>
<evidence type="ECO:0000256" key="1">
    <source>
        <dbReference type="ARBA" id="ARBA00009477"/>
    </source>
</evidence>
<reference evidence="7 8" key="1">
    <citation type="submission" date="2019-03" db="EMBL/GenBank/DDBJ databases">
        <title>Genomic analyses of the natural microbiome of Caenorhabditis elegans.</title>
        <authorList>
            <person name="Samuel B."/>
        </authorList>
    </citation>
    <scope>NUCLEOTIDE SEQUENCE [LARGE SCALE GENOMIC DNA]</scope>
    <source>
        <strain evidence="7 8">JUb89</strain>
    </source>
</reference>
<dbReference type="AlphaFoldDB" id="A0A4R1XQS0"/>
<evidence type="ECO:0000259" key="5">
    <source>
        <dbReference type="Pfam" id="PF25917"/>
    </source>
</evidence>
<evidence type="ECO:0000256" key="3">
    <source>
        <dbReference type="SAM" id="MobiDB-lite"/>
    </source>
</evidence>
<evidence type="ECO:0000313" key="8">
    <source>
        <dbReference type="Proteomes" id="UP000294963"/>
    </source>
</evidence>
<accession>A0A4R1XQS0</accession>
<keyword evidence="8" id="KW-1185">Reference proteome</keyword>
<proteinExistence type="inferred from homology"/>
<dbReference type="Proteomes" id="UP000294963">
    <property type="component" value="Unassembled WGS sequence"/>
</dbReference>
<organism evidence="7 8">
    <name type="scientific">Acinetobacter calcoaceticus</name>
    <dbReference type="NCBI Taxonomy" id="471"/>
    <lineage>
        <taxon>Bacteria</taxon>
        <taxon>Pseudomonadati</taxon>
        <taxon>Pseudomonadota</taxon>
        <taxon>Gammaproteobacteria</taxon>
        <taxon>Moraxellales</taxon>
        <taxon>Moraxellaceae</taxon>
        <taxon>Acinetobacter</taxon>
        <taxon>Acinetobacter calcoaceticus/baumannii complex</taxon>
    </lineage>
</organism>
<evidence type="ECO:0000256" key="2">
    <source>
        <dbReference type="SAM" id="Coils"/>
    </source>
</evidence>
<feature type="region of interest" description="Disordered" evidence="3">
    <location>
        <begin position="1"/>
        <end position="30"/>
    </location>
</feature>
<keyword evidence="2" id="KW-0175">Coiled coil</keyword>
<sequence>MSSTPNAPTPNAAADTTEKKPEPLSLTPPPSSKLIATPKRILWLMLLVFIFGVVIILWAWRIGPFNSSIQKTDNSYIKSQTTILSSQINGYVQDVLVKDFDQVQQGQALMHIDATPYNQKVSQSQSGVAQSQNTLANQAQLIQQRKADITAAKAKVDQAQAAYQLSRSQLQRYQQLGNSGAAAKSEQDKALADTQNNAAMLKQAQANVIVSEEALKTAQVAETGLKAQVSSAQALLDQAKTTQNYSTIHAPMSGQLGEVTPRVGQYVAAGTQLLFLIPKQTWVMANFKETQIADIKIGQRAWFTVDALKHQKFTGRVDQISPAAGSEFSVLKADNATGNFTKVVQRISVRIAIDANQADIDRLRPGMSVVTSVDTQSKAMDH</sequence>
<feature type="domain" description="Multidrug resistance protein MdtA-like barrel-sandwich hybrid" evidence="5">
    <location>
        <begin position="84"/>
        <end position="273"/>
    </location>
</feature>
<dbReference type="EMBL" id="SLVJ01000014">
    <property type="protein sequence ID" value="TCM65849.1"/>
    <property type="molecule type" value="Genomic_DNA"/>
</dbReference>
<feature type="transmembrane region" description="Helical" evidence="4">
    <location>
        <begin position="41"/>
        <end position="60"/>
    </location>
</feature>
<name>A0A4R1XQS0_ACICA</name>
<dbReference type="Gene3D" id="2.40.50.100">
    <property type="match status" value="1"/>
</dbReference>